<proteinExistence type="predicted"/>
<dbReference type="Proteomes" id="UP000070620">
    <property type="component" value="Unassembled WGS sequence"/>
</dbReference>
<accession>A0A136PMK3</accession>
<name>A0A136PMK3_9ACTN</name>
<evidence type="ECO:0000313" key="2">
    <source>
        <dbReference type="Proteomes" id="UP000070620"/>
    </source>
</evidence>
<dbReference type="NCBIfam" id="NF040657">
    <property type="entry name" value="immun_SitI3"/>
    <property type="match status" value="1"/>
</dbReference>
<dbReference type="EMBL" id="LRQV01000101">
    <property type="protein sequence ID" value="KXK59689.1"/>
    <property type="molecule type" value="Genomic_DNA"/>
</dbReference>
<dbReference type="OrthoDB" id="3394433at2"/>
<dbReference type="AlphaFoldDB" id="A0A136PMK3"/>
<protein>
    <submittedName>
        <fullName evidence="1">Uncharacterized protein</fullName>
    </submittedName>
</protein>
<dbReference type="InterPro" id="IPR049799">
    <property type="entry name" value="SitI3-like"/>
</dbReference>
<reference evidence="1 2" key="1">
    <citation type="submission" date="2016-01" db="EMBL/GenBank/DDBJ databases">
        <title>Whole genome sequence and analysis of Micromonospora rosaria DSM 803, which can produce antibacterial substance rosamicin.</title>
        <authorList>
            <person name="Yang H."/>
            <person name="He X."/>
            <person name="Zhu D."/>
        </authorList>
    </citation>
    <scope>NUCLEOTIDE SEQUENCE [LARGE SCALE GENOMIC DNA]</scope>
    <source>
        <strain evidence="1 2">DSM 803</strain>
    </source>
</reference>
<sequence length="150" mass="16646">MAVEFRLILAGTPPVDEIAALTAATPDETPQPASKPGLLTARLYDQRGYAISVRAGTHGYYEAHTDNDAPWQWEPDTYVNVTFSLHADDLADKGIPNMVAAVLRVLAGRSEDAALIQDGNYLLLTRTDSVTRTHRTHWWNHYHLNHLITG</sequence>
<organism evidence="1 2">
    <name type="scientific">Micromonospora rosaria</name>
    <dbReference type="NCBI Taxonomy" id="47874"/>
    <lineage>
        <taxon>Bacteria</taxon>
        <taxon>Bacillati</taxon>
        <taxon>Actinomycetota</taxon>
        <taxon>Actinomycetes</taxon>
        <taxon>Micromonosporales</taxon>
        <taxon>Micromonosporaceae</taxon>
        <taxon>Micromonospora</taxon>
    </lineage>
</organism>
<dbReference type="RefSeq" id="WP_067370183.1">
    <property type="nucleotide sequence ID" value="NZ_JBIUBN010000029.1"/>
</dbReference>
<comment type="caution">
    <text evidence="1">The sequence shown here is derived from an EMBL/GenBank/DDBJ whole genome shotgun (WGS) entry which is preliminary data.</text>
</comment>
<evidence type="ECO:0000313" key="1">
    <source>
        <dbReference type="EMBL" id="KXK59689.1"/>
    </source>
</evidence>
<gene>
    <name evidence="1" type="ORF">AWW66_22915</name>
</gene>
<keyword evidence="2" id="KW-1185">Reference proteome</keyword>